<evidence type="ECO:0000313" key="4">
    <source>
        <dbReference type="Proteomes" id="UP000254601"/>
    </source>
</evidence>
<dbReference type="PANTHER" id="PTHR40841:SF2">
    <property type="entry name" value="SIDEROPHORE-DEGRADING ESTERASE (EUROFUNG)"/>
    <property type="match status" value="1"/>
</dbReference>
<dbReference type="OrthoDB" id="6381520at2"/>
<accession>A0A380MLU3</accession>
<dbReference type="InterPro" id="IPR029058">
    <property type="entry name" value="AB_hydrolase_fold"/>
</dbReference>
<gene>
    <name evidence="3" type="primary">besA</name>
    <name evidence="3" type="ORF">NCTC13337_00109</name>
</gene>
<evidence type="ECO:0000256" key="2">
    <source>
        <dbReference type="ARBA" id="ARBA00022801"/>
    </source>
</evidence>
<protein>
    <submittedName>
        <fullName evidence="3">Ferri-bacillibactin esterase BesA</fullName>
        <ecNumber evidence="3">3.1.-.-</ecNumber>
    </submittedName>
</protein>
<comment type="similarity">
    <text evidence="1">Belongs to the esterase D family.</text>
</comment>
<dbReference type="AlphaFoldDB" id="A0A380MLU3"/>
<dbReference type="Pfam" id="PF00756">
    <property type="entry name" value="Esterase"/>
    <property type="match status" value="1"/>
</dbReference>
<keyword evidence="4" id="KW-1185">Reference proteome</keyword>
<evidence type="ECO:0000256" key="1">
    <source>
        <dbReference type="ARBA" id="ARBA00005622"/>
    </source>
</evidence>
<dbReference type="Proteomes" id="UP000254601">
    <property type="component" value="Unassembled WGS sequence"/>
</dbReference>
<dbReference type="RefSeq" id="WP_084601530.1">
    <property type="nucleotide sequence ID" value="NZ_LWHB01000021.1"/>
</dbReference>
<dbReference type="EC" id="3.1.-.-" evidence="3"/>
<reference evidence="3 4" key="1">
    <citation type="submission" date="2018-06" db="EMBL/GenBank/DDBJ databases">
        <authorList>
            <consortium name="Pathogen Informatics"/>
            <person name="Doyle S."/>
        </authorList>
    </citation>
    <scope>NUCLEOTIDE SEQUENCE [LARGE SCALE GENOMIC DNA]</scope>
    <source>
        <strain evidence="3 4">NCTC13337</strain>
    </source>
</reference>
<organism evidence="3 4">
    <name type="scientific">Suttonella ornithocola</name>
    <dbReference type="NCBI Taxonomy" id="279832"/>
    <lineage>
        <taxon>Bacteria</taxon>
        <taxon>Pseudomonadati</taxon>
        <taxon>Pseudomonadota</taxon>
        <taxon>Gammaproteobacteria</taxon>
        <taxon>Cardiobacteriales</taxon>
        <taxon>Cardiobacteriaceae</taxon>
        <taxon>Suttonella</taxon>
    </lineage>
</organism>
<sequence>MLVRLSAIASNHFIYKTAEYLLSSLFILYSLMISHSQAQPQSFILTANNQAPYAIQTEAIGNPPPDGYPVIYLLDGNRLFPLVRKVITTPAVIVAIGYPDTLDINPARRAFDYTPPSDNYQQTGDQMNTQFGGAEQFSQFIEQQLKPFIAQRYPINYKRQAILGHSYGGLFVLYQLFVHPEHYQSYFAISPSIWWNQKRLLDFFSTKGLHHKTLWLANGEYESQHTPSTDSQTRQKLNARKMLENTQALITKLQIENSGLIVDYTIFPQATHQSVVAPAIKKAIHSWENK</sequence>
<dbReference type="InterPro" id="IPR000801">
    <property type="entry name" value="Esterase-like"/>
</dbReference>
<dbReference type="GO" id="GO:0016788">
    <property type="term" value="F:hydrolase activity, acting on ester bonds"/>
    <property type="evidence" value="ECO:0007669"/>
    <property type="project" value="TreeGrafter"/>
</dbReference>
<dbReference type="SUPFAM" id="SSF53474">
    <property type="entry name" value="alpha/beta-Hydrolases"/>
    <property type="match status" value="1"/>
</dbReference>
<keyword evidence="2 3" id="KW-0378">Hydrolase</keyword>
<dbReference type="InterPro" id="IPR052558">
    <property type="entry name" value="Siderophore_Hydrolase_D"/>
</dbReference>
<dbReference type="EMBL" id="UHIC01000001">
    <property type="protein sequence ID" value="SUO93218.1"/>
    <property type="molecule type" value="Genomic_DNA"/>
</dbReference>
<dbReference type="PANTHER" id="PTHR40841">
    <property type="entry name" value="SIDEROPHORE TRIACETYLFUSARININE C ESTERASE"/>
    <property type="match status" value="1"/>
</dbReference>
<evidence type="ECO:0000313" key="3">
    <source>
        <dbReference type="EMBL" id="SUO93218.1"/>
    </source>
</evidence>
<proteinExistence type="inferred from homology"/>
<name>A0A380MLU3_9GAMM</name>
<dbReference type="Gene3D" id="3.40.50.1820">
    <property type="entry name" value="alpha/beta hydrolase"/>
    <property type="match status" value="1"/>
</dbReference>